<reference evidence="6 7" key="1">
    <citation type="submission" date="2017-08" db="EMBL/GenBank/DDBJ databases">
        <title>Reclassification of Bisgaard taxon 37 and 44.</title>
        <authorList>
            <person name="Christensen H."/>
        </authorList>
    </citation>
    <scope>NUCLEOTIDE SEQUENCE [LARGE SCALE GENOMIC DNA]</scope>
    <source>
        <strain evidence="6 7">B96_3</strain>
    </source>
</reference>
<dbReference type="GO" id="GO:0003700">
    <property type="term" value="F:DNA-binding transcription factor activity"/>
    <property type="evidence" value="ECO:0007669"/>
    <property type="project" value="InterPro"/>
</dbReference>
<dbReference type="PANTHER" id="PTHR30537:SF72">
    <property type="entry name" value="LYSR FAMILY TRANSCRIPTIONAL REGULATOR"/>
    <property type="match status" value="1"/>
</dbReference>
<dbReference type="OrthoDB" id="9786526at2"/>
<dbReference type="FunFam" id="1.10.10.10:FF:000001">
    <property type="entry name" value="LysR family transcriptional regulator"/>
    <property type="match status" value="1"/>
</dbReference>
<evidence type="ECO:0000256" key="4">
    <source>
        <dbReference type="ARBA" id="ARBA00023163"/>
    </source>
</evidence>
<dbReference type="PROSITE" id="PS50931">
    <property type="entry name" value="HTH_LYSR"/>
    <property type="match status" value="1"/>
</dbReference>
<dbReference type="PANTHER" id="PTHR30537">
    <property type="entry name" value="HTH-TYPE TRANSCRIPTIONAL REGULATOR"/>
    <property type="match status" value="1"/>
</dbReference>
<dbReference type="GO" id="GO:0006351">
    <property type="term" value="P:DNA-templated transcription"/>
    <property type="evidence" value="ECO:0007669"/>
    <property type="project" value="TreeGrafter"/>
</dbReference>
<name>A0A3A1Y1N5_9GAMM</name>
<proteinExistence type="inferred from homology"/>
<feature type="domain" description="HTH lysR-type" evidence="5">
    <location>
        <begin position="5"/>
        <end position="62"/>
    </location>
</feature>
<keyword evidence="2" id="KW-0805">Transcription regulation</keyword>
<dbReference type="AlphaFoldDB" id="A0A3A1Y1N5"/>
<comment type="caution">
    <text evidence="6">The sequence shown here is derived from an EMBL/GenBank/DDBJ whole genome shotgun (WGS) entry which is preliminary data.</text>
</comment>
<dbReference type="Gene3D" id="3.40.190.290">
    <property type="match status" value="1"/>
</dbReference>
<evidence type="ECO:0000313" key="6">
    <source>
        <dbReference type="EMBL" id="RIY31196.1"/>
    </source>
</evidence>
<sequence length="309" mass="34280">MQKLDELRTITSFLKAAECGSFTQAADVLGLTPAAISKNVSTLEKSLGVKLFNRTTRSLSLTNEGQAYAEQAGKALSLLEEANESLRQLYNEPYGRVKISAPNTIGRIFLIPLLPLLKAQFPQITIDLDLNDRNVDLVKDNFDLVIHGGTINSSSLIARKIGSLALCVVATPTYLQQNGTPATPQELEQHQLLTRALSTGKLMPWSFVDNAGDSYSLSLDNPAYVLTDVAALLELTLAHQGIAQLPYYLVHEHLEAGTLVQLFADEHQEGEYELFMQYPHRQFIAPRVRAVIDFFHNQLKDNPSLNYKK</sequence>
<evidence type="ECO:0000313" key="7">
    <source>
        <dbReference type="Proteomes" id="UP000265691"/>
    </source>
</evidence>
<dbReference type="InterPro" id="IPR000847">
    <property type="entry name" value="LysR_HTH_N"/>
</dbReference>
<dbReference type="CDD" id="cd08422">
    <property type="entry name" value="PBP2_CrgA_like"/>
    <property type="match status" value="1"/>
</dbReference>
<dbReference type="Pfam" id="PF00126">
    <property type="entry name" value="HTH_1"/>
    <property type="match status" value="1"/>
</dbReference>
<dbReference type="Pfam" id="PF03466">
    <property type="entry name" value="LysR_substrate"/>
    <property type="match status" value="1"/>
</dbReference>
<dbReference type="InterPro" id="IPR058163">
    <property type="entry name" value="LysR-type_TF_proteobact-type"/>
</dbReference>
<evidence type="ECO:0000256" key="2">
    <source>
        <dbReference type="ARBA" id="ARBA00023015"/>
    </source>
</evidence>
<evidence type="ECO:0000256" key="1">
    <source>
        <dbReference type="ARBA" id="ARBA00009437"/>
    </source>
</evidence>
<dbReference type="Proteomes" id="UP000265691">
    <property type="component" value="Unassembled WGS sequence"/>
</dbReference>
<evidence type="ECO:0000256" key="3">
    <source>
        <dbReference type="ARBA" id="ARBA00023125"/>
    </source>
</evidence>
<keyword evidence="3" id="KW-0238">DNA-binding</keyword>
<dbReference type="EMBL" id="NRHC01000116">
    <property type="protein sequence ID" value="RIY31196.1"/>
    <property type="molecule type" value="Genomic_DNA"/>
</dbReference>
<dbReference type="SUPFAM" id="SSF46785">
    <property type="entry name" value="Winged helix' DNA-binding domain"/>
    <property type="match status" value="1"/>
</dbReference>
<dbReference type="GO" id="GO:0043565">
    <property type="term" value="F:sequence-specific DNA binding"/>
    <property type="evidence" value="ECO:0007669"/>
    <property type="project" value="TreeGrafter"/>
</dbReference>
<dbReference type="InterPro" id="IPR036388">
    <property type="entry name" value="WH-like_DNA-bd_sf"/>
</dbReference>
<evidence type="ECO:0000259" key="5">
    <source>
        <dbReference type="PROSITE" id="PS50931"/>
    </source>
</evidence>
<gene>
    <name evidence="6" type="ORF">CKF54_07275</name>
</gene>
<dbReference type="InterPro" id="IPR036390">
    <property type="entry name" value="WH_DNA-bd_sf"/>
</dbReference>
<accession>A0A3A1Y1N5</accession>
<dbReference type="Gene3D" id="1.10.10.10">
    <property type="entry name" value="Winged helix-like DNA-binding domain superfamily/Winged helix DNA-binding domain"/>
    <property type="match status" value="1"/>
</dbReference>
<comment type="similarity">
    <text evidence="1">Belongs to the LysR transcriptional regulatory family.</text>
</comment>
<protein>
    <recommendedName>
        <fullName evidence="5">HTH lysR-type domain-containing protein</fullName>
    </recommendedName>
</protein>
<dbReference type="InterPro" id="IPR005119">
    <property type="entry name" value="LysR_subst-bd"/>
</dbReference>
<dbReference type="PRINTS" id="PR00039">
    <property type="entry name" value="HTHLYSR"/>
</dbReference>
<organism evidence="6 7">
    <name type="scientific">Psittacicella hinzii</name>
    <dbReference type="NCBI Taxonomy" id="2028575"/>
    <lineage>
        <taxon>Bacteria</taxon>
        <taxon>Pseudomonadati</taxon>
        <taxon>Pseudomonadota</taxon>
        <taxon>Gammaproteobacteria</taxon>
        <taxon>Pasteurellales</taxon>
        <taxon>Psittacicellaceae</taxon>
        <taxon>Psittacicella</taxon>
    </lineage>
</organism>
<keyword evidence="4" id="KW-0804">Transcription</keyword>
<keyword evidence="7" id="KW-1185">Reference proteome</keyword>
<dbReference type="SUPFAM" id="SSF53850">
    <property type="entry name" value="Periplasmic binding protein-like II"/>
    <property type="match status" value="1"/>
</dbReference>
<dbReference type="RefSeq" id="WP_119525694.1">
    <property type="nucleotide sequence ID" value="NZ_NRHC01000116.1"/>
</dbReference>